<evidence type="ECO:0000313" key="7">
    <source>
        <dbReference type="Proteomes" id="UP000199438"/>
    </source>
</evidence>
<dbReference type="InterPro" id="IPR050406">
    <property type="entry name" value="FGGY_Carb_Kinase"/>
</dbReference>
<sequence>MYFLGIDLGSSSVKLSIFDANSQQSIAAVGEPKSEMAMEALQPGWAEQDPNQWWKNVKIALQRLRSEHEIDLTKIKAIGVAYQMHGLVLTDRDLNPVRPSIIWCDSRAAAIGDKAFEEIGEEQCHDMILGSPGNFTASKLKWVKENEPEIYQKAAYMMLPGDYIAACFSEKPQISKGGLSEGMLWHFKEQRLATEILDHYGISEDLIPEVVSNFGDQAVISSTVAKELGLSEDVKITYRAGDQPNNAMSLNVLSPGEIATTAGTSAVIYSVSENHSFDRKNRINTFLHVNNTVDEIRNGVMVCINGSGILYQWLRNILSSGREKIVDYEYLNEMASKSKPGSEGLLFHPFGNGVERIFQNKEVSSGISNLNFNIHKTPHLVRAACEGIVFAMNYGFEIMQEVGASGKTVRAGKDNLFLSPVFQEIFVNTTNTTLQLYKTNGADGAARGAAYGYGHYESLEDAFESLECLQTIKPQPELVETYKSIYNNWKKAIKN</sequence>
<dbReference type="PANTHER" id="PTHR43095">
    <property type="entry name" value="SUGAR KINASE"/>
    <property type="match status" value="1"/>
</dbReference>
<evidence type="ECO:0000256" key="2">
    <source>
        <dbReference type="ARBA" id="ARBA00022679"/>
    </source>
</evidence>
<dbReference type="Pfam" id="PF02782">
    <property type="entry name" value="FGGY_C"/>
    <property type="match status" value="1"/>
</dbReference>
<feature type="domain" description="Carbohydrate kinase FGGY N-terminal" evidence="4">
    <location>
        <begin position="2"/>
        <end position="244"/>
    </location>
</feature>
<evidence type="ECO:0000259" key="4">
    <source>
        <dbReference type="Pfam" id="PF00370"/>
    </source>
</evidence>
<dbReference type="Gene3D" id="3.30.420.40">
    <property type="match status" value="2"/>
</dbReference>
<feature type="domain" description="Carbohydrate kinase FGGY C-terminal" evidence="5">
    <location>
        <begin position="259"/>
        <end position="450"/>
    </location>
</feature>
<organism evidence="6 7">
    <name type="scientific">Zunongwangia mangrovi</name>
    <dbReference type="NCBI Taxonomy" id="1334022"/>
    <lineage>
        <taxon>Bacteria</taxon>
        <taxon>Pseudomonadati</taxon>
        <taxon>Bacteroidota</taxon>
        <taxon>Flavobacteriia</taxon>
        <taxon>Flavobacteriales</taxon>
        <taxon>Flavobacteriaceae</taxon>
        <taxon>Zunongwangia</taxon>
    </lineage>
</organism>
<dbReference type="RefSeq" id="WP_092544985.1">
    <property type="nucleotide sequence ID" value="NZ_FOKV01000013.1"/>
</dbReference>
<dbReference type="SUPFAM" id="SSF53067">
    <property type="entry name" value="Actin-like ATPase domain"/>
    <property type="match status" value="2"/>
</dbReference>
<dbReference type="STRING" id="1334022.SAMN04487907_11324"/>
<dbReference type="Pfam" id="PF00370">
    <property type="entry name" value="FGGY_N"/>
    <property type="match status" value="1"/>
</dbReference>
<dbReference type="OrthoDB" id="9805576at2"/>
<dbReference type="InterPro" id="IPR018485">
    <property type="entry name" value="FGGY_C"/>
</dbReference>
<dbReference type="InterPro" id="IPR018484">
    <property type="entry name" value="FGGY_N"/>
</dbReference>
<comment type="similarity">
    <text evidence="1">Belongs to the FGGY kinase family.</text>
</comment>
<dbReference type="GO" id="GO:0016301">
    <property type="term" value="F:kinase activity"/>
    <property type="evidence" value="ECO:0007669"/>
    <property type="project" value="UniProtKB-KW"/>
</dbReference>
<dbReference type="PANTHER" id="PTHR43095:SF5">
    <property type="entry name" value="XYLULOSE KINASE"/>
    <property type="match status" value="1"/>
</dbReference>
<gene>
    <name evidence="6" type="ORF">SAMN04487907_11324</name>
</gene>
<dbReference type="InterPro" id="IPR043129">
    <property type="entry name" value="ATPase_NBD"/>
</dbReference>
<evidence type="ECO:0000256" key="3">
    <source>
        <dbReference type="ARBA" id="ARBA00022777"/>
    </source>
</evidence>
<keyword evidence="3 6" id="KW-0418">Kinase</keyword>
<dbReference type="EMBL" id="FOKV01000013">
    <property type="protein sequence ID" value="SFC91088.1"/>
    <property type="molecule type" value="Genomic_DNA"/>
</dbReference>
<dbReference type="PIRSF" id="PIRSF000538">
    <property type="entry name" value="GlpK"/>
    <property type="match status" value="1"/>
</dbReference>
<dbReference type="GO" id="GO:0005975">
    <property type="term" value="P:carbohydrate metabolic process"/>
    <property type="evidence" value="ECO:0007669"/>
    <property type="project" value="InterPro"/>
</dbReference>
<keyword evidence="7" id="KW-1185">Reference proteome</keyword>
<dbReference type="Proteomes" id="UP000199438">
    <property type="component" value="Unassembled WGS sequence"/>
</dbReference>
<evidence type="ECO:0000256" key="1">
    <source>
        <dbReference type="ARBA" id="ARBA00009156"/>
    </source>
</evidence>
<accession>A0A1I1N6I3</accession>
<dbReference type="InterPro" id="IPR000577">
    <property type="entry name" value="Carb_kinase_FGGY"/>
</dbReference>
<proteinExistence type="inferred from homology"/>
<dbReference type="CDD" id="cd07809">
    <property type="entry name" value="ASKHA_NBD_FGGY_BaXK-like"/>
    <property type="match status" value="1"/>
</dbReference>
<reference evidence="7" key="1">
    <citation type="submission" date="2016-10" db="EMBL/GenBank/DDBJ databases">
        <authorList>
            <person name="Varghese N."/>
            <person name="Submissions S."/>
        </authorList>
    </citation>
    <scope>NUCLEOTIDE SEQUENCE [LARGE SCALE GENOMIC DNA]</scope>
    <source>
        <strain evidence="7">DSM 24499</strain>
    </source>
</reference>
<evidence type="ECO:0000259" key="5">
    <source>
        <dbReference type="Pfam" id="PF02782"/>
    </source>
</evidence>
<protein>
    <submittedName>
        <fullName evidence="6">Xylulokinase</fullName>
    </submittedName>
</protein>
<evidence type="ECO:0000313" key="6">
    <source>
        <dbReference type="EMBL" id="SFC91088.1"/>
    </source>
</evidence>
<dbReference type="AlphaFoldDB" id="A0A1I1N6I3"/>
<keyword evidence="2" id="KW-0808">Transferase</keyword>
<name>A0A1I1N6I3_9FLAO</name>